<accession>A0A1H0JIC8</accession>
<proteinExistence type="predicted"/>
<sequence>MPNPLVIKGQSFSSQIEAERFFYGLRDKNLASGGDITSSTEFDLLEDLYIRYCKATDWKIPGNPVAFYARNIIRESGPKGGTTRGVVAKFSDGSEQEFSVKKAVRVVAASS</sequence>
<dbReference type="Proteomes" id="UP000460142">
    <property type="component" value="Unassembled WGS sequence"/>
</dbReference>
<reference evidence="2" key="3">
    <citation type="submission" date="2017-01" db="EMBL/GenBank/DDBJ databases">
        <authorList>
            <person name="Mah S.A."/>
            <person name="Swanson W.J."/>
            <person name="Moy G.W."/>
            <person name="Vacquier V.D."/>
        </authorList>
    </citation>
    <scope>NUCLEOTIDE SEQUENCE [LARGE SCALE GENOMIC DNA]</scope>
    <source>
        <strain evidence="2">MT1</strain>
    </source>
</reference>
<reference evidence="3 5" key="1">
    <citation type="submission" date="2016-10" db="EMBL/GenBank/DDBJ databases">
        <authorList>
            <person name="de Groot N.N."/>
        </authorList>
    </citation>
    <scope>NUCLEOTIDE SEQUENCE [LARGE SCALE GENOMIC DNA]</scope>
    <source>
        <strain evidence="3 5">BS3776</strain>
    </source>
</reference>
<evidence type="ECO:0000313" key="5">
    <source>
        <dbReference type="Proteomes" id="UP000198549"/>
    </source>
</evidence>
<dbReference type="EMBL" id="LT629709">
    <property type="protein sequence ID" value="SDO43342.1"/>
    <property type="molecule type" value="Genomic_DNA"/>
</dbReference>
<reference evidence="1 6" key="4">
    <citation type="submission" date="2019-09" db="EMBL/GenBank/DDBJ databases">
        <title>Draft genome sequences of 48 bacterial type strains from the CCUG.</title>
        <authorList>
            <person name="Tunovic T."/>
            <person name="Pineiro-Iglesias B."/>
            <person name="Unosson C."/>
            <person name="Inganas E."/>
            <person name="Ohlen M."/>
            <person name="Cardew S."/>
            <person name="Jensie-Markopoulos S."/>
            <person name="Salva-Serra F."/>
            <person name="Jaen-Luchoro D."/>
            <person name="Karlsson R."/>
            <person name="Svensson-Stadler L."/>
            <person name="Chun J."/>
            <person name="Moore E."/>
        </authorList>
    </citation>
    <scope>NUCLEOTIDE SEQUENCE [LARGE SCALE GENOMIC DNA]</scope>
    <source>
        <strain evidence="1 6">CCUG 53116</strain>
    </source>
</reference>
<evidence type="ECO:0000313" key="3">
    <source>
        <dbReference type="EMBL" id="SDO43342.1"/>
    </source>
</evidence>
<protein>
    <submittedName>
        <fullName evidence="3">Uncharacterized protein</fullName>
    </submittedName>
</protein>
<dbReference type="Proteomes" id="UP000198549">
    <property type="component" value="Chromosome I"/>
</dbReference>
<dbReference type="EMBL" id="MSTQ01000013">
    <property type="protein sequence ID" value="OLU00927.1"/>
    <property type="molecule type" value="Genomic_DNA"/>
</dbReference>
<dbReference type="AlphaFoldDB" id="A0A1H0JIC8"/>
<evidence type="ECO:0000313" key="1">
    <source>
        <dbReference type="EMBL" id="KAB0483861.1"/>
    </source>
</evidence>
<dbReference type="EMBL" id="VZPS01000013">
    <property type="protein sequence ID" value="KAB0483861.1"/>
    <property type="molecule type" value="Genomic_DNA"/>
</dbReference>
<evidence type="ECO:0000313" key="4">
    <source>
        <dbReference type="Proteomes" id="UP000186756"/>
    </source>
</evidence>
<keyword evidence="4" id="KW-1185">Reference proteome</keyword>
<evidence type="ECO:0000313" key="2">
    <source>
        <dbReference type="EMBL" id="OLU00927.1"/>
    </source>
</evidence>
<dbReference type="Proteomes" id="UP000186756">
    <property type="component" value="Unassembled WGS sequence"/>
</dbReference>
<organism evidence="3 5">
    <name type="scientific">Pseudomonas reinekei</name>
    <dbReference type="NCBI Taxonomy" id="395598"/>
    <lineage>
        <taxon>Bacteria</taxon>
        <taxon>Pseudomonadati</taxon>
        <taxon>Pseudomonadota</taxon>
        <taxon>Gammaproteobacteria</taxon>
        <taxon>Pseudomonadales</taxon>
        <taxon>Pseudomonadaceae</taxon>
        <taxon>Pseudomonas</taxon>
    </lineage>
</organism>
<dbReference type="Gene3D" id="3.10.450.40">
    <property type="match status" value="1"/>
</dbReference>
<name>A0A1H0JIC8_PSERE</name>
<reference evidence="4" key="2">
    <citation type="submission" date="2017-01" db="EMBL/GenBank/DDBJ databases">
        <authorList>
            <person name="Poblete-Castro I."/>
        </authorList>
    </citation>
    <scope>NUCLEOTIDE SEQUENCE [LARGE SCALE GENOMIC DNA]</scope>
    <source>
        <strain evidence="4">DSM 18361 / CCUG 53116 / MT1</strain>
    </source>
</reference>
<dbReference type="OrthoDB" id="6629441at2"/>
<evidence type="ECO:0000313" key="6">
    <source>
        <dbReference type="Proteomes" id="UP000460142"/>
    </source>
</evidence>
<dbReference type="RefSeq" id="WP_075948157.1">
    <property type="nucleotide sequence ID" value="NZ_LT629709.1"/>
</dbReference>
<gene>
    <name evidence="2" type="ORF">BVK86_20600</name>
    <name evidence="1" type="ORF">F7R15_19640</name>
    <name evidence="3" type="ORF">SAMN04490202_0876</name>
</gene>